<dbReference type="PROSITE" id="PS51184">
    <property type="entry name" value="JMJC"/>
    <property type="match status" value="1"/>
</dbReference>
<evidence type="ECO:0000256" key="2">
    <source>
        <dbReference type="ARBA" id="ARBA00022723"/>
    </source>
</evidence>
<sequence>MKYRALGSLVDDPQKFVEQPPLEPRVFGGSSAVLELLTTAEIDEVIARGGARTPGLTLAQSSKPAPTTEITLVRFSQEPDVRDLADPLGVAEYLQAGYSLTLNNLHRYHERLGRFAERLGYELASPVKAISFFTPPGAQAFTQHHDTASNFICQTEGRKLWRLYRPAVANPLDRHPWSWTTLSEEDRARLIDGPADMEVLLEAGSVLWIPRGWIHAGVTEDDLSLHVSFRVETSTEHWLTQTVMDWLADQRDFRQDLPAGFAASPELGRSAVKSVLEKMVDQLGETDLPAVTEYVRNAHFSRFIGPRMRPITDVLRGTEGTLDDVRIRPEGAVGHSWENGVLRVHLGSAERIFEGPSAVVVRDLLVEEPDDLLATAVARLGQADGERLVRQLAASGLAVRDSQTW</sequence>
<protein>
    <recommendedName>
        <fullName evidence="4">JmjC domain-containing protein</fullName>
    </recommendedName>
</protein>
<feature type="domain" description="JmjC" evidence="4">
    <location>
        <begin position="97"/>
        <end position="248"/>
    </location>
</feature>
<dbReference type="Gene3D" id="2.60.120.650">
    <property type="entry name" value="Cupin"/>
    <property type="match status" value="1"/>
</dbReference>
<gene>
    <name evidence="5" type="ORF">Sspor_05670</name>
</gene>
<reference evidence="6" key="1">
    <citation type="submission" date="2023-07" db="EMBL/GenBank/DDBJ databases">
        <title>Whole genome shotgun sequence of Streptomyces spororaveus NBRC 15456.</title>
        <authorList>
            <person name="Komaki H."/>
            <person name="Tamura T."/>
        </authorList>
    </citation>
    <scope>NUCLEOTIDE SEQUENCE [LARGE SCALE GENOMIC DNA]</scope>
    <source>
        <strain evidence="6">NBRC 15456</strain>
    </source>
</reference>
<dbReference type="Pfam" id="PF08007">
    <property type="entry name" value="JmjC_2"/>
    <property type="match status" value="1"/>
</dbReference>
<organism evidence="5 6">
    <name type="scientific">Streptomyces spororaveus</name>
    <dbReference type="NCBI Taxonomy" id="284039"/>
    <lineage>
        <taxon>Bacteria</taxon>
        <taxon>Bacillati</taxon>
        <taxon>Actinomycetota</taxon>
        <taxon>Actinomycetes</taxon>
        <taxon>Kitasatosporales</taxon>
        <taxon>Streptomycetaceae</taxon>
        <taxon>Streptomyces</taxon>
    </lineage>
</organism>
<evidence type="ECO:0000313" key="6">
    <source>
        <dbReference type="Proteomes" id="UP000608522"/>
    </source>
</evidence>
<dbReference type="InterPro" id="IPR003347">
    <property type="entry name" value="JmjC_dom"/>
</dbReference>
<evidence type="ECO:0000259" key="4">
    <source>
        <dbReference type="PROSITE" id="PS51184"/>
    </source>
</evidence>
<dbReference type="EMBL" id="BNED01000004">
    <property type="protein sequence ID" value="GHI75006.1"/>
    <property type="molecule type" value="Genomic_DNA"/>
</dbReference>
<proteinExistence type="predicted"/>
<dbReference type="SUPFAM" id="SSF51197">
    <property type="entry name" value="Clavaminate synthase-like"/>
    <property type="match status" value="1"/>
</dbReference>
<comment type="caution">
    <text evidence="5">The sequence shown here is derived from an EMBL/GenBank/DDBJ whole genome shotgun (WGS) entry which is preliminary data.</text>
</comment>
<dbReference type="InterPro" id="IPR039994">
    <property type="entry name" value="NO66-like"/>
</dbReference>
<dbReference type="PANTHER" id="PTHR13096">
    <property type="entry name" value="MINA53 MYC INDUCED NUCLEAR ANTIGEN"/>
    <property type="match status" value="1"/>
</dbReference>
<dbReference type="PANTHER" id="PTHR13096:SF9">
    <property type="entry name" value="BIFUNCTIONAL LYSINE-SPECIFIC DEMETHYLASE AND HISTIDYL-HYDROXYLASE"/>
    <property type="match status" value="1"/>
</dbReference>
<accession>A0ABQ3T3P0</accession>
<evidence type="ECO:0000256" key="3">
    <source>
        <dbReference type="ARBA" id="ARBA00023004"/>
    </source>
</evidence>
<evidence type="ECO:0000256" key="1">
    <source>
        <dbReference type="ARBA" id="ARBA00001954"/>
    </source>
</evidence>
<dbReference type="SMART" id="SM00558">
    <property type="entry name" value="JmjC"/>
    <property type="match status" value="1"/>
</dbReference>
<comment type="cofactor">
    <cofactor evidence="1">
        <name>Fe(2+)</name>
        <dbReference type="ChEBI" id="CHEBI:29033"/>
    </cofactor>
</comment>
<keyword evidence="3" id="KW-0408">Iron</keyword>
<evidence type="ECO:0000313" key="5">
    <source>
        <dbReference type="EMBL" id="GHI75006.1"/>
    </source>
</evidence>
<keyword evidence="6" id="KW-1185">Reference proteome</keyword>
<dbReference type="Proteomes" id="UP000608522">
    <property type="component" value="Unassembled WGS sequence"/>
</dbReference>
<keyword evidence="2" id="KW-0479">Metal-binding</keyword>
<name>A0ABQ3T3P0_9ACTN</name>